<evidence type="ECO:0000256" key="10">
    <source>
        <dbReference type="SAM" id="Phobius"/>
    </source>
</evidence>
<keyword evidence="8" id="KW-0443">Lipid metabolism</keyword>
<dbReference type="Proteomes" id="UP000031623">
    <property type="component" value="Chromosome"/>
</dbReference>
<dbReference type="PANTHER" id="PTHR11351:SF33">
    <property type="entry name" value="DELTA-9 FATTY ACID DESATURASE, DESA"/>
    <property type="match status" value="1"/>
</dbReference>
<evidence type="ECO:0000256" key="1">
    <source>
        <dbReference type="ARBA" id="ARBA00004141"/>
    </source>
</evidence>
<evidence type="ECO:0000256" key="2">
    <source>
        <dbReference type="ARBA" id="ARBA00008749"/>
    </source>
</evidence>
<dbReference type="PANTHER" id="PTHR11351">
    <property type="entry name" value="ACYL-COA DESATURASE"/>
    <property type="match status" value="1"/>
</dbReference>
<evidence type="ECO:0000259" key="11">
    <source>
        <dbReference type="Pfam" id="PF00487"/>
    </source>
</evidence>
<dbReference type="OrthoDB" id="9768289at2"/>
<organism evidence="13 14">
    <name type="scientific">Thioploca ingrica</name>
    <dbReference type="NCBI Taxonomy" id="40754"/>
    <lineage>
        <taxon>Bacteria</taxon>
        <taxon>Pseudomonadati</taxon>
        <taxon>Pseudomonadota</taxon>
        <taxon>Gammaproteobacteria</taxon>
        <taxon>Thiotrichales</taxon>
        <taxon>Thiotrichaceae</taxon>
        <taxon>Thioploca</taxon>
    </lineage>
</organism>
<evidence type="ECO:0000313" key="14">
    <source>
        <dbReference type="Proteomes" id="UP000031623"/>
    </source>
</evidence>
<feature type="transmembrane region" description="Helical" evidence="10">
    <location>
        <begin position="12"/>
        <end position="32"/>
    </location>
</feature>
<sequence>MLNGLLELPVWGVVVVTLIMTHITIASVTIFLHRHQAHRALELHPITSHFFRFWIWLTTSTITKEWVAVHRKHHANCETPNDPHSPQIFGIKKVLWQGAELYAQAAHQPEILAKYGHGTPNDWLEQKVYTGHAWLGITIMAVIDLLLFGVLGITVWAVQMMWIPIFAAGFINGLGHWWGYRNYECADASKNIVPWGIFIGGEELHNNHHTFASSAKLSSQWWEIDIGWLYIRLLQLIGLVKVKKVATHPRLHQEKNWIDRDTVKAILHYRFQVMAHYAKEVLVKVYKEELRHTQGTSRQLLKRVRALLIREESLLNEQDKINLVTILEQNQTLQTVYHYRMRLQALWQQTAVNQEYLLQSLQEWCKQAEATGIKALQEFALTLRHYTMQPV</sequence>
<dbReference type="InterPro" id="IPR002560">
    <property type="entry name" value="Transposase_DDE"/>
</dbReference>
<keyword evidence="5 10" id="KW-1133">Transmembrane helix</keyword>
<dbReference type="GO" id="GO:0006631">
    <property type="term" value="P:fatty acid metabolic process"/>
    <property type="evidence" value="ECO:0007669"/>
    <property type="project" value="UniProtKB-KW"/>
</dbReference>
<dbReference type="STRING" id="40754.THII_3848"/>
<evidence type="ECO:0000256" key="9">
    <source>
        <dbReference type="ARBA" id="ARBA00023136"/>
    </source>
</evidence>
<dbReference type="Pfam" id="PF00487">
    <property type="entry name" value="FA_desaturase"/>
    <property type="match status" value="1"/>
</dbReference>
<dbReference type="InterPro" id="IPR015876">
    <property type="entry name" value="Acyl-CoA_DS"/>
</dbReference>
<evidence type="ECO:0000256" key="3">
    <source>
        <dbReference type="ARBA" id="ARBA00022692"/>
    </source>
</evidence>
<comment type="similarity">
    <text evidence="2">Belongs to the fatty acid desaturase type 2 family.</text>
</comment>
<evidence type="ECO:0000256" key="5">
    <source>
        <dbReference type="ARBA" id="ARBA00022989"/>
    </source>
</evidence>
<evidence type="ECO:0000256" key="6">
    <source>
        <dbReference type="ARBA" id="ARBA00023002"/>
    </source>
</evidence>
<dbReference type="CDD" id="cd03505">
    <property type="entry name" value="Delta9-FADS-like"/>
    <property type="match status" value="1"/>
</dbReference>
<dbReference type="InterPro" id="IPR005804">
    <property type="entry name" value="FA_desaturase_dom"/>
</dbReference>
<keyword evidence="7" id="KW-0408">Iron</keyword>
<keyword evidence="9 10" id="KW-0472">Membrane</keyword>
<evidence type="ECO:0000256" key="7">
    <source>
        <dbReference type="ARBA" id="ARBA00023004"/>
    </source>
</evidence>
<reference evidence="13 14" key="1">
    <citation type="journal article" date="2014" name="ISME J.">
        <title>Ecophysiology of Thioploca ingrica as revealed by the complete genome sequence supplemented with proteomic evidence.</title>
        <authorList>
            <person name="Kojima H."/>
            <person name="Ogura Y."/>
            <person name="Yamamoto N."/>
            <person name="Togashi T."/>
            <person name="Mori H."/>
            <person name="Watanabe T."/>
            <person name="Nemoto F."/>
            <person name="Kurokawa K."/>
            <person name="Hayashi T."/>
            <person name="Fukui M."/>
        </authorList>
    </citation>
    <scope>NUCLEOTIDE SEQUENCE [LARGE SCALE GENOMIC DNA]</scope>
</reference>
<dbReference type="KEGG" id="tig:THII_3848"/>
<keyword evidence="4" id="KW-0276">Fatty acid metabolism</keyword>
<protein>
    <submittedName>
        <fullName evidence="13">Fatty acid desaturase</fullName>
    </submittedName>
</protein>
<gene>
    <name evidence="13" type="ORF">THII_3848</name>
</gene>
<evidence type="ECO:0000256" key="8">
    <source>
        <dbReference type="ARBA" id="ARBA00023098"/>
    </source>
</evidence>
<dbReference type="GO" id="GO:0016020">
    <property type="term" value="C:membrane"/>
    <property type="evidence" value="ECO:0007669"/>
    <property type="project" value="UniProtKB-SubCell"/>
</dbReference>
<accession>A0A090AQZ1</accession>
<proteinExistence type="inferred from homology"/>
<keyword evidence="14" id="KW-1185">Reference proteome</keyword>
<feature type="domain" description="Fatty acid desaturase" evidence="11">
    <location>
        <begin position="10"/>
        <end position="212"/>
    </location>
</feature>
<dbReference type="HOGENOM" id="CLU_062181_0_0_6"/>
<keyword evidence="3 10" id="KW-0812">Transmembrane</keyword>
<dbReference type="EMBL" id="AP014633">
    <property type="protein sequence ID" value="BAP58145.1"/>
    <property type="molecule type" value="Genomic_DNA"/>
</dbReference>
<feature type="transmembrane region" description="Helical" evidence="10">
    <location>
        <begin position="162"/>
        <end position="180"/>
    </location>
</feature>
<dbReference type="Pfam" id="PF01610">
    <property type="entry name" value="DDE_Tnp_ISL3"/>
    <property type="match status" value="1"/>
</dbReference>
<evidence type="ECO:0000256" key="4">
    <source>
        <dbReference type="ARBA" id="ARBA00022832"/>
    </source>
</evidence>
<evidence type="ECO:0000259" key="12">
    <source>
        <dbReference type="Pfam" id="PF01610"/>
    </source>
</evidence>
<comment type="subcellular location">
    <subcellularLocation>
        <location evidence="1">Membrane</location>
        <topology evidence="1">Multi-pass membrane protein</topology>
    </subcellularLocation>
</comment>
<keyword evidence="6" id="KW-0560">Oxidoreductase</keyword>
<evidence type="ECO:0000313" key="13">
    <source>
        <dbReference type="EMBL" id="BAP58145.1"/>
    </source>
</evidence>
<dbReference type="AlphaFoldDB" id="A0A090AQZ1"/>
<feature type="transmembrane region" description="Helical" evidence="10">
    <location>
        <begin position="133"/>
        <end position="156"/>
    </location>
</feature>
<name>A0A090AQZ1_9GAMM</name>
<feature type="domain" description="Transposase IS204/IS1001/IS1096/IS1165 DDE" evidence="12">
    <location>
        <begin position="270"/>
        <end position="386"/>
    </location>
</feature>
<dbReference type="GO" id="GO:0016717">
    <property type="term" value="F:oxidoreductase activity, acting on paired donors, with oxidation of a pair of donors resulting in the reduction of molecular oxygen to two molecules of water"/>
    <property type="evidence" value="ECO:0007669"/>
    <property type="project" value="InterPro"/>
</dbReference>